<dbReference type="EMBL" id="QGKV02000297">
    <property type="protein sequence ID" value="KAF3609191.1"/>
    <property type="molecule type" value="Genomic_DNA"/>
</dbReference>
<proteinExistence type="predicted"/>
<protein>
    <submittedName>
        <fullName evidence="1">Uncharacterized protein</fullName>
    </submittedName>
</protein>
<organism evidence="1 2">
    <name type="scientific">Brassica cretica</name>
    <name type="common">Mustard</name>
    <dbReference type="NCBI Taxonomy" id="69181"/>
    <lineage>
        <taxon>Eukaryota</taxon>
        <taxon>Viridiplantae</taxon>
        <taxon>Streptophyta</taxon>
        <taxon>Embryophyta</taxon>
        <taxon>Tracheophyta</taxon>
        <taxon>Spermatophyta</taxon>
        <taxon>Magnoliopsida</taxon>
        <taxon>eudicotyledons</taxon>
        <taxon>Gunneridae</taxon>
        <taxon>Pentapetalae</taxon>
        <taxon>rosids</taxon>
        <taxon>malvids</taxon>
        <taxon>Brassicales</taxon>
        <taxon>Brassicaceae</taxon>
        <taxon>Brassiceae</taxon>
        <taxon>Brassica</taxon>
    </lineage>
</organism>
<keyword evidence="2" id="KW-1185">Reference proteome</keyword>
<accession>A0ABQ7F0J0</accession>
<evidence type="ECO:0000313" key="1">
    <source>
        <dbReference type="EMBL" id="KAF3609191.1"/>
    </source>
</evidence>
<gene>
    <name evidence="1" type="ORF">DY000_02049292</name>
</gene>
<evidence type="ECO:0000313" key="2">
    <source>
        <dbReference type="Proteomes" id="UP000266723"/>
    </source>
</evidence>
<reference evidence="1 2" key="1">
    <citation type="journal article" date="2020" name="BMC Genomics">
        <title>Intraspecific diversification of the crop wild relative Brassica cretica Lam. using demographic model selection.</title>
        <authorList>
            <person name="Kioukis A."/>
            <person name="Michalopoulou V.A."/>
            <person name="Briers L."/>
            <person name="Pirintsos S."/>
            <person name="Studholme D.J."/>
            <person name="Pavlidis P."/>
            <person name="Sarris P.F."/>
        </authorList>
    </citation>
    <scope>NUCLEOTIDE SEQUENCE [LARGE SCALE GENOMIC DNA]</scope>
    <source>
        <strain evidence="2">cv. PFS-1207/04</strain>
    </source>
</reference>
<name>A0ABQ7F0J0_BRACR</name>
<comment type="caution">
    <text evidence="1">The sequence shown here is derived from an EMBL/GenBank/DDBJ whole genome shotgun (WGS) entry which is preliminary data.</text>
</comment>
<sequence>MSLDLESMIKAILESQERMISRSSTCCERAYEPSTSLEYQPHGDFGQRRQYGYGEGYQPWDIDYEEQAAKFPQDSSEENITNMPVKLLENQKKGRI</sequence>
<dbReference type="Proteomes" id="UP000266723">
    <property type="component" value="Unassembled WGS sequence"/>
</dbReference>